<proteinExistence type="inferred from homology"/>
<evidence type="ECO:0000256" key="3">
    <source>
        <dbReference type="ARBA" id="ARBA00023315"/>
    </source>
</evidence>
<comment type="subcellular location">
    <subcellularLocation>
        <location evidence="4">Cytoplasm</location>
    </subcellularLocation>
</comment>
<name>A0A1F6U202_9PROT</name>
<organism evidence="7 8">
    <name type="scientific">Candidatus Muproteobacteria bacterium RIFCSPLOWO2_01_FULL_60_18</name>
    <dbReference type="NCBI Taxonomy" id="1817768"/>
    <lineage>
        <taxon>Bacteria</taxon>
        <taxon>Pseudomonadati</taxon>
        <taxon>Pseudomonadota</taxon>
        <taxon>Candidatus Muproteobacteria</taxon>
    </lineage>
</organism>
<dbReference type="NCBIfam" id="NF002342">
    <property type="entry name" value="PRK01305.1-3"/>
    <property type="match status" value="1"/>
</dbReference>
<reference evidence="7 8" key="1">
    <citation type="journal article" date="2016" name="Nat. Commun.">
        <title>Thousands of microbial genomes shed light on interconnected biogeochemical processes in an aquifer system.</title>
        <authorList>
            <person name="Anantharaman K."/>
            <person name="Brown C.T."/>
            <person name="Hug L.A."/>
            <person name="Sharon I."/>
            <person name="Castelle C.J."/>
            <person name="Probst A.J."/>
            <person name="Thomas B.C."/>
            <person name="Singh A."/>
            <person name="Wilkins M.J."/>
            <person name="Karaoz U."/>
            <person name="Brodie E.L."/>
            <person name="Williams K.H."/>
            <person name="Hubbard S.S."/>
            <person name="Banfield J.F."/>
        </authorList>
    </citation>
    <scope>NUCLEOTIDE SEQUENCE [LARGE SCALE GENOMIC DNA]</scope>
</reference>
<gene>
    <name evidence="4" type="primary">bpt</name>
    <name evidence="7" type="ORF">A3A87_04580</name>
</gene>
<keyword evidence="1 4" id="KW-0963">Cytoplasm</keyword>
<evidence type="ECO:0000313" key="8">
    <source>
        <dbReference type="Proteomes" id="UP000179037"/>
    </source>
</evidence>
<dbReference type="STRING" id="1817768.A3A87_04580"/>
<comment type="catalytic activity">
    <reaction evidence="4">
        <text>N-terminal L-aspartyl-[protein] + L-leucyl-tRNA(Leu) = N-terminal L-leucyl-L-aspartyl-[protein] + tRNA(Leu) + H(+)</text>
        <dbReference type="Rhea" id="RHEA:50420"/>
        <dbReference type="Rhea" id="RHEA-COMP:9613"/>
        <dbReference type="Rhea" id="RHEA-COMP:9622"/>
        <dbReference type="Rhea" id="RHEA-COMP:12669"/>
        <dbReference type="Rhea" id="RHEA-COMP:12674"/>
        <dbReference type="ChEBI" id="CHEBI:15378"/>
        <dbReference type="ChEBI" id="CHEBI:64720"/>
        <dbReference type="ChEBI" id="CHEBI:78442"/>
        <dbReference type="ChEBI" id="CHEBI:78494"/>
        <dbReference type="ChEBI" id="CHEBI:133042"/>
        <dbReference type="EC" id="2.3.2.29"/>
    </reaction>
</comment>
<comment type="function">
    <text evidence="4">Functions in the N-end rule pathway of protein degradation where it conjugates Leu from its aminoacyl-tRNA to the N-termini of proteins containing an N-terminal aspartate or glutamate.</text>
</comment>
<dbReference type="GO" id="GO:0071596">
    <property type="term" value="P:ubiquitin-dependent protein catabolic process via the N-end rule pathway"/>
    <property type="evidence" value="ECO:0007669"/>
    <property type="project" value="InterPro"/>
</dbReference>
<dbReference type="Pfam" id="PF04376">
    <property type="entry name" value="ATE_N"/>
    <property type="match status" value="1"/>
</dbReference>
<dbReference type="PIRSF" id="PIRSF037208">
    <property type="entry name" value="ATE_pro_prd"/>
    <property type="match status" value="1"/>
</dbReference>
<evidence type="ECO:0000256" key="4">
    <source>
        <dbReference type="HAMAP-Rule" id="MF_00689"/>
    </source>
</evidence>
<evidence type="ECO:0000313" key="7">
    <source>
        <dbReference type="EMBL" id="OGI51349.1"/>
    </source>
</evidence>
<dbReference type="Pfam" id="PF04377">
    <property type="entry name" value="ATE_C"/>
    <property type="match status" value="1"/>
</dbReference>
<comment type="caution">
    <text evidence="7">The sequence shown here is derived from an EMBL/GenBank/DDBJ whole genome shotgun (WGS) entry which is preliminary data.</text>
</comment>
<evidence type="ECO:0000256" key="2">
    <source>
        <dbReference type="ARBA" id="ARBA00022679"/>
    </source>
</evidence>
<accession>A0A1F6U202</accession>
<dbReference type="InterPro" id="IPR016181">
    <property type="entry name" value="Acyl_CoA_acyltransferase"/>
</dbReference>
<keyword evidence="3 4" id="KW-0012">Acyltransferase</keyword>
<dbReference type="SUPFAM" id="SSF55729">
    <property type="entry name" value="Acyl-CoA N-acyltransferases (Nat)"/>
    <property type="match status" value="1"/>
</dbReference>
<evidence type="ECO:0000259" key="6">
    <source>
        <dbReference type="Pfam" id="PF04377"/>
    </source>
</evidence>
<dbReference type="AlphaFoldDB" id="A0A1F6U202"/>
<dbReference type="InterPro" id="IPR007472">
    <property type="entry name" value="N-end_Aminoacyl_Trfase_C"/>
</dbReference>
<comment type="catalytic activity">
    <reaction evidence="4">
        <text>N-terminal L-glutamyl-[protein] + L-leucyl-tRNA(Leu) = N-terminal L-leucyl-L-glutamyl-[protein] + tRNA(Leu) + H(+)</text>
        <dbReference type="Rhea" id="RHEA:50412"/>
        <dbReference type="Rhea" id="RHEA-COMP:9613"/>
        <dbReference type="Rhea" id="RHEA-COMP:9622"/>
        <dbReference type="Rhea" id="RHEA-COMP:12664"/>
        <dbReference type="Rhea" id="RHEA-COMP:12668"/>
        <dbReference type="ChEBI" id="CHEBI:15378"/>
        <dbReference type="ChEBI" id="CHEBI:64721"/>
        <dbReference type="ChEBI" id="CHEBI:78442"/>
        <dbReference type="ChEBI" id="CHEBI:78494"/>
        <dbReference type="ChEBI" id="CHEBI:133041"/>
        <dbReference type="EC" id="2.3.2.29"/>
    </reaction>
</comment>
<dbReference type="InterPro" id="IPR007471">
    <property type="entry name" value="N-end_Aminoacyl_Trfase_N"/>
</dbReference>
<dbReference type="NCBIfam" id="NF002346">
    <property type="entry name" value="PRK01305.2-3"/>
    <property type="match status" value="1"/>
</dbReference>
<dbReference type="HAMAP" id="MF_00689">
    <property type="entry name" value="Bpt"/>
    <property type="match status" value="1"/>
</dbReference>
<dbReference type="GO" id="GO:0004057">
    <property type="term" value="F:arginyl-tRNA--protein transferase activity"/>
    <property type="evidence" value="ECO:0007669"/>
    <property type="project" value="InterPro"/>
</dbReference>
<protein>
    <recommendedName>
        <fullName evidence="4">Aspartate/glutamate leucyltransferase</fullName>
        <ecNumber evidence="4">2.3.2.29</ecNumber>
    </recommendedName>
</protein>
<dbReference type="PANTHER" id="PTHR21367">
    <property type="entry name" value="ARGININE-TRNA-PROTEIN TRANSFERASE 1"/>
    <property type="match status" value="1"/>
</dbReference>
<dbReference type="InterPro" id="IPR017138">
    <property type="entry name" value="Asp_Glu_LeuTrfase"/>
</dbReference>
<keyword evidence="2 4" id="KW-0808">Transferase</keyword>
<feature type="domain" description="N-end aminoacyl transferase N-terminal" evidence="5">
    <location>
        <begin position="16"/>
        <end position="86"/>
    </location>
</feature>
<dbReference type="PANTHER" id="PTHR21367:SF1">
    <property type="entry name" value="ARGINYL-TRNA--PROTEIN TRANSFERASE 1"/>
    <property type="match status" value="1"/>
</dbReference>
<dbReference type="GO" id="GO:0008914">
    <property type="term" value="F:leucyl-tRNA--protein transferase activity"/>
    <property type="evidence" value="ECO:0007669"/>
    <property type="project" value="UniProtKB-UniRule"/>
</dbReference>
<feature type="domain" description="N-end rule aminoacyl transferase C-terminal" evidence="6">
    <location>
        <begin position="106"/>
        <end position="226"/>
    </location>
</feature>
<evidence type="ECO:0000259" key="5">
    <source>
        <dbReference type="Pfam" id="PF04376"/>
    </source>
</evidence>
<dbReference type="InterPro" id="IPR030700">
    <property type="entry name" value="N-end_Aminoacyl_Trfase"/>
</dbReference>
<evidence type="ECO:0000256" key="1">
    <source>
        <dbReference type="ARBA" id="ARBA00022490"/>
    </source>
</evidence>
<dbReference type="NCBIfam" id="NF002341">
    <property type="entry name" value="PRK01305.1-1"/>
    <property type="match status" value="1"/>
</dbReference>
<sequence>MTSSHKPPEIFLSMPHACSYLPGRTATSLFLDPRQPLDSRQYAGFMRLGFRRSGDLIYRPHCRECNACIPVRIPVNRFRPDRGQRRIWKRNQDLSVIARPPLFEQEHFELYQRYQASRHPGGGMDDPDPQKYLNFLGSRHIHTVFYELRWGQKLLGVAVTDILPDGLSAVYTFFDPDEKQRALGVYAVLWQIEHARERQLPWLYLGYWIKECPKMAYKGHYRPLEAFLQGHWTNLEHPPTQTGL</sequence>
<dbReference type="EC" id="2.3.2.29" evidence="4"/>
<dbReference type="EMBL" id="MFTC01000043">
    <property type="protein sequence ID" value="OGI51349.1"/>
    <property type="molecule type" value="Genomic_DNA"/>
</dbReference>
<dbReference type="Proteomes" id="UP000179037">
    <property type="component" value="Unassembled WGS sequence"/>
</dbReference>
<dbReference type="GO" id="GO:0005737">
    <property type="term" value="C:cytoplasm"/>
    <property type="evidence" value="ECO:0007669"/>
    <property type="project" value="UniProtKB-SubCell"/>
</dbReference>
<comment type="similarity">
    <text evidence="4">Belongs to the R-transferase family. Bpt subfamily.</text>
</comment>